<reference evidence="1" key="1">
    <citation type="submission" date="2021-02" db="EMBL/GenBank/DDBJ databases">
        <authorList>
            <consortium name="DOE Joint Genome Institute"/>
            <person name="Ahrendt S."/>
            <person name="Looney B.P."/>
            <person name="Miyauchi S."/>
            <person name="Morin E."/>
            <person name="Drula E."/>
            <person name="Courty P.E."/>
            <person name="Chicoki N."/>
            <person name="Fauchery L."/>
            <person name="Kohler A."/>
            <person name="Kuo A."/>
            <person name="Labutti K."/>
            <person name="Pangilinan J."/>
            <person name="Lipzen A."/>
            <person name="Riley R."/>
            <person name="Andreopoulos W."/>
            <person name="He G."/>
            <person name="Johnson J."/>
            <person name="Barry K.W."/>
            <person name="Grigoriev I.V."/>
            <person name="Nagy L."/>
            <person name="Hibbett D."/>
            <person name="Henrissat B."/>
            <person name="Matheny P.B."/>
            <person name="Labbe J."/>
            <person name="Martin F."/>
        </authorList>
    </citation>
    <scope>NUCLEOTIDE SEQUENCE</scope>
    <source>
        <strain evidence="1">FP105234-sp</strain>
    </source>
</reference>
<dbReference type="Proteomes" id="UP000814033">
    <property type="component" value="Unassembled WGS sequence"/>
</dbReference>
<dbReference type="EMBL" id="MU275976">
    <property type="protein sequence ID" value="KAI0044644.1"/>
    <property type="molecule type" value="Genomic_DNA"/>
</dbReference>
<name>A0ACB8RKF2_9AGAM</name>
<gene>
    <name evidence="1" type="ORF">FA95DRAFT_1608375</name>
</gene>
<keyword evidence="2" id="KW-1185">Reference proteome</keyword>
<proteinExistence type="predicted"/>
<accession>A0ACB8RKF2</accession>
<sequence length="287" mass="31188">MAQPHATPVELNLGPTLGVSYFGIIFSSMLYGLTCLQTFIYFVSASSDPRLVKALVIATIVIDSIHEAFLIHSGYHYSVLNFKNSAALGQVVCLSLRDPRFSEMQKLTGTAVSGLVLGVSADITLAVSLAHYLHRGRSGLKRSDTLINKLILYAVTTGFVPSVNNVLNLIFYVTYPNDFYYQFFNFQVCKLYTNSFLATLNSRASLRSLARRGTFECISLATVGVDPASDMKSSKVMGRGAIETASRSPADTVNISTVQTAVRLGGSEIDFKAEYNQDIESAADVSS</sequence>
<reference evidence="1" key="2">
    <citation type="journal article" date="2022" name="New Phytol.">
        <title>Evolutionary transition to the ectomycorrhizal habit in the genomes of a hyperdiverse lineage of mushroom-forming fungi.</title>
        <authorList>
            <person name="Looney B."/>
            <person name="Miyauchi S."/>
            <person name="Morin E."/>
            <person name="Drula E."/>
            <person name="Courty P.E."/>
            <person name="Kohler A."/>
            <person name="Kuo A."/>
            <person name="LaButti K."/>
            <person name="Pangilinan J."/>
            <person name="Lipzen A."/>
            <person name="Riley R."/>
            <person name="Andreopoulos W."/>
            <person name="He G."/>
            <person name="Johnson J."/>
            <person name="Nolan M."/>
            <person name="Tritt A."/>
            <person name="Barry K.W."/>
            <person name="Grigoriev I.V."/>
            <person name="Nagy L.G."/>
            <person name="Hibbett D."/>
            <person name="Henrissat B."/>
            <person name="Matheny P.B."/>
            <person name="Labbe J."/>
            <person name="Martin F.M."/>
        </authorList>
    </citation>
    <scope>NUCLEOTIDE SEQUENCE</scope>
    <source>
        <strain evidence="1">FP105234-sp</strain>
    </source>
</reference>
<organism evidence="1 2">
    <name type="scientific">Auriscalpium vulgare</name>
    <dbReference type="NCBI Taxonomy" id="40419"/>
    <lineage>
        <taxon>Eukaryota</taxon>
        <taxon>Fungi</taxon>
        <taxon>Dikarya</taxon>
        <taxon>Basidiomycota</taxon>
        <taxon>Agaricomycotina</taxon>
        <taxon>Agaricomycetes</taxon>
        <taxon>Russulales</taxon>
        <taxon>Auriscalpiaceae</taxon>
        <taxon>Auriscalpium</taxon>
    </lineage>
</organism>
<comment type="caution">
    <text evidence="1">The sequence shown here is derived from an EMBL/GenBank/DDBJ whole genome shotgun (WGS) entry which is preliminary data.</text>
</comment>
<protein>
    <submittedName>
        <fullName evidence="1">Uncharacterized protein</fullName>
    </submittedName>
</protein>
<evidence type="ECO:0000313" key="2">
    <source>
        <dbReference type="Proteomes" id="UP000814033"/>
    </source>
</evidence>
<evidence type="ECO:0000313" key="1">
    <source>
        <dbReference type="EMBL" id="KAI0044644.1"/>
    </source>
</evidence>